<dbReference type="SUPFAM" id="SSF50331">
    <property type="entry name" value="MOP-like"/>
    <property type="match status" value="1"/>
</dbReference>
<dbReference type="InterPro" id="IPR008995">
    <property type="entry name" value="Mo/tungstate-bd_C_term_dom"/>
</dbReference>
<evidence type="ECO:0000256" key="3">
    <source>
        <dbReference type="ARBA" id="ARBA00022840"/>
    </source>
</evidence>
<dbReference type="AlphaFoldDB" id="A0A1X7AP99"/>
<dbReference type="InterPro" id="IPR027417">
    <property type="entry name" value="P-loop_NTPase"/>
</dbReference>
<dbReference type="InterPro" id="IPR003593">
    <property type="entry name" value="AAA+_ATPase"/>
</dbReference>
<dbReference type="PROSITE" id="PS00211">
    <property type="entry name" value="ABC_TRANSPORTER_1"/>
    <property type="match status" value="1"/>
</dbReference>
<dbReference type="OrthoDB" id="9802264at2"/>
<dbReference type="EC" id="3.6.3.30" evidence="5"/>
<dbReference type="Gene3D" id="3.40.50.300">
    <property type="entry name" value="P-loop containing nucleotide triphosphate hydrolases"/>
    <property type="match status" value="1"/>
</dbReference>
<dbReference type="GO" id="GO:0005524">
    <property type="term" value="F:ATP binding"/>
    <property type="evidence" value="ECO:0007669"/>
    <property type="project" value="UniProtKB-KW"/>
</dbReference>
<organism evidence="5 6">
    <name type="scientific">Parendozoicomonas haliclonae</name>
    <dbReference type="NCBI Taxonomy" id="1960125"/>
    <lineage>
        <taxon>Bacteria</taxon>
        <taxon>Pseudomonadati</taxon>
        <taxon>Pseudomonadota</taxon>
        <taxon>Gammaproteobacteria</taxon>
        <taxon>Oceanospirillales</taxon>
        <taxon>Endozoicomonadaceae</taxon>
        <taxon>Parendozoicomonas</taxon>
    </lineage>
</organism>
<keyword evidence="5" id="KW-0378">Hydrolase</keyword>
<dbReference type="SUPFAM" id="SSF52540">
    <property type="entry name" value="P-loop containing nucleoside triphosphate hydrolases"/>
    <property type="match status" value="1"/>
</dbReference>
<name>A0A1X7AP99_9GAMM</name>
<feature type="domain" description="ABC transporter" evidence="4">
    <location>
        <begin position="5"/>
        <end position="242"/>
    </location>
</feature>
<dbReference type="InterPro" id="IPR013611">
    <property type="entry name" value="Transp-assoc_OB_typ2"/>
</dbReference>
<evidence type="ECO:0000259" key="4">
    <source>
        <dbReference type="PROSITE" id="PS50893"/>
    </source>
</evidence>
<proteinExistence type="predicted"/>
<dbReference type="PROSITE" id="PS50893">
    <property type="entry name" value="ABC_TRANSPORTER_2"/>
    <property type="match status" value="1"/>
</dbReference>
<keyword evidence="2" id="KW-0547">Nucleotide-binding</keyword>
<dbReference type="PANTHER" id="PTHR42781">
    <property type="entry name" value="SPERMIDINE/PUTRESCINE IMPORT ATP-BINDING PROTEIN POTA"/>
    <property type="match status" value="1"/>
</dbReference>
<dbReference type="GO" id="GO:0022857">
    <property type="term" value="F:transmembrane transporter activity"/>
    <property type="evidence" value="ECO:0007669"/>
    <property type="project" value="InterPro"/>
</dbReference>
<reference evidence="5 6" key="1">
    <citation type="submission" date="2017-03" db="EMBL/GenBank/DDBJ databases">
        <authorList>
            <person name="Afonso C.L."/>
            <person name="Miller P.J."/>
            <person name="Scott M.A."/>
            <person name="Spackman E."/>
            <person name="Goraichik I."/>
            <person name="Dimitrov K.M."/>
            <person name="Suarez D.L."/>
            <person name="Swayne D.E."/>
        </authorList>
    </citation>
    <scope>NUCLEOTIDE SEQUENCE [LARGE SCALE GENOMIC DNA]</scope>
    <source>
        <strain evidence="5">SB41UT1</strain>
    </source>
</reference>
<dbReference type="InterPro" id="IPR017871">
    <property type="entry name" value="ABC_transporter-like_CS"/>
</dbReference>
<dbReference type="Pfam" id="PF08402">
    <property type="entry name" value="TOBE_2"/>
    <property type="match status" value="1"/>
</dbReference>
<keyword evidence="3 5" id="KW-0067">ATP-binding</keyword>
<keyword evidence="6" id="KW-1185">Reference proteome</keyword>
<dbReference type="Proteomes" id="UP000196573">
    <property type="component" value="Unassembled WGS sequence"/>
</dbReference>
<dbReference type="FunFam" id="3.40.50.300:FF:000425">
    <property type="entry name" value="Probable ABC transporter, ATP-binding subunit"/>
    <property type="match status" value="1"/>
</dbReference>
<dbReference type="EMBL" id="FWPT01000010">
    <property type="protein sequence ID" value="SMA49973.1"/>
    <property type="molecule type" value="Genomic_DNA"/>
</dbReference>
<protein>
    <submittedName>
        <fullName evidence="5">Fe(3+) ions import ATP-binding protein FbpC</fullName>
        <ecNumber evidence="5">3.6.3.30</ecNumber>
    </submittedName>
</protein>
<dbReference type="SMART" id="SM00382">
    <property type="entry name" value="AAA"/>
    <property type="match status" value="1"/>
</dbReference>
<dbReference type="Pfam" id="PF00005">
    <property type="entry name" value="ABC_tran"/>
    <property type="match status" value="1"/>
</dbReference>
<evidence type="ECO:0000256" key="1">
    <source>
        <dbReference type="ARBA" id="ARBA00022448"/>
    </source>
</evidence>
<sequence>MSTLLDVCDISCSYRSHLSGQQETVVHNLSFQVGAGENICLLGPSGCGKTTTLRAIAGFETLDTGEISLAGTTLSKFGFTLPPERRQLGMVFQDYALFPHLSVADNIRFGLSGSAKQQNHRVDEMLSLTGLEAFASRNPQELSGGQQQRVALARALAPAPRLLLLDEPFSNLDSSLRQSLSHEVRNLLKLAGTSAIMVTHDQDEAFAFADKIGLFDQGRISQWGTAAELYQQPANAFVASFIGEGTLLKVIARKEGFLETAVGQFPAESMSQEQHRVLIRPDQLTCCTNLPHNARVIQNHFRGNHQLLTVVLPSEEELLVEAGADMKIQPGDSIQVHPKGIPVRGFHTEAI</sequence>
<dbReference type="InterPro" id="IPR050093">
    <property type="entry name" value="ABC_SmlMolc_Importer"/>
</dbReference>
<dbReference type="InterPro" id="IPR003439">
    <property type="entry name" value="ABC_transporter-like_ATP-bd"/>
</dbReference>
<dbReference type="GO" id="GO:0015697">
    <property type="term" value="P:quaternary ammonium group transport"/>
    <property type="evidence" value="ECO:0007669"/>
    <property type="project" value="UniProtKB-ARBA"/>
</dbReference>
<evidence type="ECO:0000313" key="5">
    <source>
        <dbReference type="EMBL" id="SMA49973.1"/>
    </source>
</evidence>
<evidence type="ECO:0000256" key="2">
    <source>
        <dbReference type="ARBA" id="ARBA00022741"/>
    </source>
</evidence>
<evidence type="ECO:0000313" key="6">
    <source>
        <dbReference type="Proteomes" id="UP000196573"/>
    </source>
</evidence>
<dbReference type="RefSeq" id="WP_133060576.1">
    <property type="nucleotide sequence ID" value="NZ_CBCSCN010000005.1"/>
</dbReference>
<accession>A0A1X7AP99</accession>
<dbReference type="GO" id="GO:0016887">
    <property type="term" value="F:ATP hydrolysis activity"/>
    <property type="evidence" value="ECO:0007669"/>
    <property type="project" value="InterPro"/>
</dbReference>
<keyword evidence="1" id="KW-0813">Transport</keyword>
<dbReference type="GO" id="GO:0043190">
    <property type="term" value="C:ATP-binding cassette (ABC) transporter complex"/>
    <property type="evidence" value="ECO:0007669"/>
    <property type="project" value="InterPro"/>
</dbReference>
<dbReference type="PANTHER" id="PTHR42781:SF4">
    <property type="entry name" value="SPERMIDINE_PUTRESCINE IMPORT ATP-BINDING PROTEIN POTA"/>
    <property type="match status" value="1"/>
</dbReference>
<gene>
    <name evidence="5" type="primary">fbpC</name>
    <name evidence="5" type="ORF">EHSB41UT_03764</name>
</gene>